<dbReference type="Pfam" id="PF07947">
    <property type="entry name" value="YhhN"/>
    <property type="match status" value="1"/>
</dbReference>
<accession>A0A914WBI5</accession>
<feature type="transmembrane region" description="Helical" evidence="9">
    <location>
        <begin position="81"/>
        <end position="99"/>
    </location>
</feature>
<dbReference type="GO" id="GO:0016020">
    <property type="term" value="C:membrane"/>
    <property type="evidence" value="ECO:0007669"/>
    <property type="project" value="UniProtKB-SubCell"/>
</dbReference>
<dbReference type="PANTHER" id="PTHR31885">
    <property type="entry name" value="GH04784P"/>
    <property type="match status" value="1"/>
</dbReference>
<keyword evidence="3 9" id="KW-0812">Transmembrane</keyword>
<sequence length="230" mass="26241">MVSLFVLPYAVLIAVFWYLSNGFEKRMHDPKYVWSKTAPVFLLGLLTLFCSRLKKRDRILSGVALLFGAVGDYLIGSSHDGIVPGAVVFGIGHILYLATFVHNMKRVWKPLLFSALLWGLFINYVCFFHKLDTHFRPITVLSIYSIILTTCFVSSGSIWFFSDKNEDNRPALIRFIGYMLFFASDSTLILTHEAYKVAYAEVIILTTYFSSQYLILLGTSLARDTKVRFE</sequence>
<keyword evidence="5 9" id="KW-0472">Membrane</keyword>
<evidence type="ECO:0000256" key="5">
    <source>
        <dbReference type="ARBA" id="ARBA00023136"/>
    </source>
</evidence>
<dbReference type="WBParaSite" id="PSAMB.scaffold3546size17850.g21814.t1">
    <property type="protein sequence ID" value="PSAMB.scaffold3546size17850.g21814.t1"/>
    <property type="gene ID" value="PSAMB.scaffold3546size17850.g21814"/>
</dbReference>
<reference evidence="11" key="1">
    <citation type="submission" date="2022-11" db="UniProtKB">
        <authorList>
            <consortium name="WormBaseParasite"/>
        </authorList>
    </citation>
    <scope>IDENTIFICATION</scope>
</reference>
<evidence type="ECO:0000313" key="11">
    <source>
        <dbReference type="WBParaSite" id="PSAMB.scaffold3546size17850.g21814.t1"/>
    </source>
</evidence>
<protein>
    <recommendedName>
        <fullName evidence="6">lysoplasmalogenase</fullName>
        <ecNumber evidence="6">3.3.2.2</ecNumber>
    </recommendedName>
</protein>
<feature type="transmembrane region" description="Helical" evidence="9">
    <location>
        <begin position="197"/>
        <end position="218"/>
    </location>
</feature>
<dbReference type="GO" id="GO:0047408">
    <property type="term" value="F:alkenylglycerophosphocholine hydrolase activity"/>
    <property type="evidence" value="ECO:0007669"/>
    <property type="project" value="UniProtKB-EC"/>
</dbReference>
<feature type="transmembrane region" description="Helical" evidence="9">
    <location>
        <begin position="172"/>
        <end position="191"/>
    </location>
</feature>
<dbReference type="Proteomes" id="UP000887566">
    <property type="component" value="Unplaced"/>
</dbReference>
<dbReference type="PANTHER" id="PTHR31885:SF6">
    <property type="entry name" value="GH04784P"/>
    <property type="match status" value="1"/>
</dbReference>
<comment type="catalytic activity">
    <reaction evidence="8">
        <text>a 1-O-(1Z-alkenyl)-sn-glycero-3-phosphocholine + H2O = a 2,3-saturated aldehyde + sn-glycerol 3-phosphocholine</text>
        <dbReference type="Rhea" id="RHEA:22544"/>
        <dbReference type="ChEBI" id="CHEBI:15377"/>
        <dbReference type="ChEBI" id="CHEBI:16870"/>
        <dbReference type="ChEBI" id="CHEBI:73359"/>
        <dbReference type="ChEBI" id="CHEBI:77287"/>
        <dbReference type="EC" id="3.3.2.2"/>
    </reaction>
</comment>
<comment type="catalytic activity">
    <reaction evidence="7">
        <text>a 1-O-(1Z-alkenyl)-sn-glycero-3-phosphoethanolamine + H2O = a 2,3-saturated aldehyde + sn-glycero-3-phosphoethanolamine</text>
        <dbReference type="Rhea" id="RHEA:16905"/>
        <dbReference type="ChEBI" id="CHEBI:15377"/>
        <dbReference type="ChEBI" id="CHEBI:73359"/>
        <dbReference type="ChEBI" id="CHEBI:77288"/>
        <dbReference type="ChEBI" id="CHEBI:143890"/>
        <dbReference type="EC" id="3.3.2.2"/>
    </reaction>
</comment>
<keyword evidence="4 9" id="KW-1133">Transmembrane helix</keyword>
<name>A0A914WBI5_9BILA</name>
<evidence type="ECO:0000256" key="1">
    <source>
        <dbReference type="ARBA" id="ARBA00004141"/>
    </source>
</evidence>
<evidence type="ECO:0000256" key="9">
    <source>
        <dbReference type="SAM" id="Phobius"/>
    </source>
</evidence>
<evidence type="ECO:0000256" key="7">
    <source>
        <dbReference type="ARBA" id="ARBA00049458"/>
    </source>
</evidence>
<feature type="transmembrane region" description="Helical" evidence="9">
    <location>
        <begin position="111"/>
        <end position="131"/>
    </location>
</feature>
<dbReference type="EC" id="3.3.2.2" evidence="6"/>
<comment type="similarity">
    <text evidence="2">Belongs to the TMEM86 family.</text>
</comment>
<feature type="transmembrane region" description="Helical" evidence="9">
    <location>
        <begin position="58"/>
        <end position="75"/>
    </location>
</feature>
<evidence type="ECO:0000256" key="3">
    <source>
        <dbReference type="ARBA" id="ARBA00022692"/>
    </source>
</evidence>
<feature type="transmembrane region" description="Helical" evidence="9">
    <location>
        <begin position="137"/>
        <end position="160"/>
    </location>
</feature>
<keyword evidence="10" id="KW-1185">Reference proteome</keyword>
<proteinExistence type="inferred from homology"/>
<evidence type="ECO:0000256" key="6">
    <source>
        <dbReference type="ARBA" id="ARBA00035673"/>
    </source>
</evidence>
<evidence type="ECO:0000256" key="4">
    <source>
        <dbReference type="ARBA" id="ARBA00022989"/>
    </source>
</evidence>
<evidence type="ECO:0000256" key="8">
    <source>
        <dbReference type="ARBA" id="ARBA00049560"/>
    </source>
</evidence>
<dbReference type="AlphaFoldDB" id="A0A914WBI5"/>
<evidence type="ECO:0000313" key="10">
    <source>
        <dbReference type="Proteomes" id="UP000887566"/>
    </source>
</evidence>
<evidence type="ECO:0000256" key="2">
    <source>
        <dbReference type="ARBA" id="ARBA00007375"/>
    </source>
</evidence>
<organism evidence="10 11">
    <name type="scientific">Plectus sambesii</name>
    <dbReference type="NCBI Taxonomy" id="2011161"/>
    <lineage>
        <taxon>Eukaryota</taxon>
        <taxon>Metazoa</taxon>
        <taxon>Ecdysozoa</taxon>
        <taxon>Nematoda</taxon>
        <taxon>Chromadorea</taxon>
        <taxon>Plectida</taxon>
        <taxon>Plectina</taxon>
        <taxon>Plectoidea</taxon>
        <taxon>Plectidae</taxon>
        <taxon>Plectus</taxon>
    </lineage>
</organism>
<dbReference type="InterPro" id="IPR012506">
    <property type="entry name" value="TMEM86B-like"/>
</dbReference>
<comment type="subcellular location">
    <subcellularLocation>
        <location evidence="1">Membrane</location>
        <topology evidence="1">Multi-pass membrane protein</topology>
    </subcellularLocation>
</comment>